<organism evidence="3 4">
    <name type="scientific">Naematelia encephala</name>
    <dbReference type="NCBI Taxonomy" id="71784"/>
    <lineage>
        <taxon>Eukaryota</taxon>
        <taxon>Fungi</taxon>
        <taxon>Dikarya</taxon>
        <taxon>Basidiomycota</taxon>
        <taxon>Agaricomycotina</taxon>
        <taxon>Tremellomycetes</taxon>
        <taxon>Tremellales</taxon>
        <taxon>Naemateliaceae</taxon>
        <taxon>Naematelia</taxon>
    </lineage>
</organism>
<proteinExistence type="predicted"/>
<dbReference type="PANTHER" id="PTHR33387">
    <property type="entry name" value="RMLC-LIKE JELLY ROLL FOLD PROTEIN"/>
    <property type="match status" value="1"/>
</dbReference>
<sequence>MTSLTPPYPYPTPNPTLIKTYNLEKHFEGGYFNQTVALESHPAASSTEDRLHPTTAEGRQQSAWGPATTLLGENQVKDESPEKQGGRLDATQIYYLLTTDSYRGKMHMNLHSHFHLLHQGRALYTLINPTTPPTIYRIVLGHDTSLGEVPQLYVPGGWWKASEIPEEDRLLLDAPDAKEGLGKELKDSIGCLISEIVIPGWTPEQHVFLDEDKLKSMWAGKDGWQVYEKYLKSAP</sequence>
<dbReference type="EMBL" id="MCFC01000016">
    <property type="protein sequence ID" value="ORY31265.1"/>
    <property type="molecule type" value="Genomic_DNA"/>
</dbReference>
<dbReference type="PANTHER" id="PTHR33387:SF3">
    <property type="entry name" value="DUF985 DOMAIN-CONTAINING PROTEIN"/>
    <property type="match status" value="1"/>
</dbReference>
<dbReference type="Proteomes" id="UP000193986">
    <property type="component" value="Unassembled WGS sequence"/>
</dbReference>
<dbReference type="InterPro" id="IPR009327">
    <property type="entry name" value="Cupin_DUF985"/>
</dbReference>
<feature type="compositionally biased region" description="Basic and acidic residues" evidence="1">
    <location>
        <begin position="75"/>
        <end position="85"/>
    </location>
</feature>
<feature type="region of interest" description="Disordered" evidence="1">
    <location>
        <begin position="41"/>
        <end position="85"/>
    </location>
</feature>
<dbReference type="AlphaFoldDB" id="A0A1Y2BAZ7"/>
<name>A0A1Y2BAZ7_9TREE</name>
<reference evidence="3 4" key="1">
    <citation type="submission" date="2016-07" db="EMBL/GenBank/DDBJ databases">
        <title>Pervasive Adenine N6-methylation of Active Genes in Fungi.</title>
        <authorList>
            <consortium name="DOE Joint Genome Institute"/>
            <person name="Mondo S.J."/>
            <person name="Dannebaum R.O."/>
            <person name="Kuo R.C."/>
            <person name="Labutti K."/>
            <person name="Haridas S."/>
            <person name="Kuo A."/>
            <person name="Salamov A."/>
            <person name="Ahrendt S.R."/>
            <person name="Lipzen A."/>
            <person name="Sullivan W."/>
            <person name="Andreopoulos W.B."/>
            <person name="Clum A."/>
            <person name="Lindquist E."/>
            <person name="Daum C."/>
            <person name="Ramamoorthy G.K."/>
            <person name="Gryganskyi A."/>
            <person name="Culley D."/>
            <person name="Magnuson J.K."/>
            <person name="James T.Y."/>
            <person name="O'Malley M.A."/>
            <person name="Stajich J.E."/>
            <person name="Spatafora J.W."/>
            <person name="Visel A."/>
            <person name="Grigoriev I.V."/>
        </authorList>
    </citation>
    <scope>NUCLEOTIDE SEQUENCE [LARGE SCALE GENOMIC DNA]</scope>
    <source>
        <strain evidence="3 4">68-887.2</strain>
    </source>
</reference>
<comment type="caution">
    <text evidence="3">The sequence shown here is derived from an EMBL/GenBank/DDBJ whole genome shotgun (WGS) entry which is preliminary data.</text>
</comment>
<gene>
    <name evidence="3" type="ORF">BCR39DRAFT_527199</name>
</gene>
<evidence type="ECO:0000313" key="3">
    <source>
        <dbReference type="EMBL" id="ORY31265.1"/>
    </source>
</evidence>
<dbReference type="InParanoid" id="A0A1Y2BAZ7"/>
<dbReference type="InterPro" id="IPR014710">
    <property type="entry name" value="RmlC-like_jellyroll"/>
</dbReference>
<feature type="domain" description="DUF985" evidence="2">
    <location>
        <begin position="16"/>
        <end position="208"/>
    </location>
</feature>
<accession>A0A1Y2BAZ7</accession>
<dbReference type="InterPro" id="IPR039935">
    <property type="entry name" value="YML079W-like"/>
</dbReference>
<evidence type="ECO:0000259" key="2">
    <source>
        <dbReference type="Pfam" id="PF06172"/>
    </source>
</evidence>
<evidence type="ECO:0000256" key="1">
    <source>
        <dbReference type="SAM" id="MobiDB-lite"/>
    </source>
</evidence>
<protein>
    <submittedName>
        <fullName evidence="3">RmlC-like cupin domain-containing protein</fullName>
    </submittedName>
</protein>
<dbReference type="OrthoDB" id="6614653at2759"/>
<dbReference type="InterPro" id="IPR011051">
    <property type="entry name" value="RmlC_Cupin_sf"/>
</dbReference>
<dbReference type="Gene3D" id="2.60.120.10">
    <property type="entry name" value="Jelly Rolls"/>
    <property type="match status" value="1"/>
</dbReference>
<keyword evidence="4" id="KW-1185">Reference proteome</keyword>
<evidence type="ECO:0000313" key="4">
    <source>
        <dbReference type="Proteomes" id="UP000193986"/>
    </source>
</evidence>
<dbReference type="Pfam" id="PF06172">
    <property type="entry name" value="Cupin_5"/>
    <property type="match status" value="1"/>
</dbReference>
<dbReference type="SUPFAM" id="SSF51182">
    <property type="entry name" value="RmlC-like cupins"/>
    <property type="match status" value="1"/>
</dbReference>